<dbReference type="InterPro" id="IPR019405">
    <property type="entry name" value="Lactonase_7-beta_prop"/>
</dbReference>
<organism evidence="3 4">
    <name type="scientific">Ramlibacter rhizophilus</name>
    <dbReference type="NCBI Taxonomy" id="1781167"/>
    <lineage>
        <taxon>Bacteria</taxon>
        <taxon>Pseudomonadati</taxon>
        <taxon>Pseudomonadota</taxon>
        <taxon>Betaproteobacteria</taxon>
        <taxon>Burkholderiales</taxon>
        <taxon>Comamonadaceae</taxon>
        <taxon>Ramlibacter</taxon>
    </lineage>
</organism>
<protein>
    <submittedName>
        <fullName evidence="3">Lactonase family protein</fullName>
    </submittedName>
</protein>
<dbReference type="GO" id="GO:0005829">
    <property type="term" value="C:cytosol"/>
    <property type="evidence" value="ECO:0007669"/>
    <property type="project" value="TreeGrafter"/>
</dbReference>
<name>A0A4Z0C160_9BURK</name>
<evidence type="ECO:0000256" key="1">
    <source>
        <dbReference type="ARBA" id="ARBA00005564"/>
    </source>
</evidence>
<evidence type="ECO:0000313" key="4">
    <source>
        <dbReference type="Proteomes" id="UP000297564"/>
    </source>
</evidence>
<comment type="caution">
    <text evidence="3">The sequence shown here is derived from an EMBL/GenBank/DDBJ whole genome shotgun (WGS) entry which is preliminary data.</text>
</comment>
<sequence>MSSLVLVSCADSGEIHALSLDAVSGRLQRRQVLALGGMLMPMARHPRLRCLYVARRSEPLAVVTLAIAPQGDLECVHEAPLPESMAYLSCDRSGRWLLSASYGGDCVAVGPVDPQGRAFGADRVWPTGRHAHCVVADPANRFVLATALGADCLHRYLFDEQTGALTPTEPPVIAVRPGAGPRHLVFNAQGTRLYLLNELDAGIDVFSCEPATGALTALQRVSCLPAGFSGEPWAAELRLSPDGRWLLATERRSSTLSVFAVERDDGLLALRAQADVEAQPRGMQLSPDGRHVLVAGQASHHLSSLALDPRTGDLAPCDRIGLGPGPNWIETLTLPLG</sequence>
<accession>A0A4Z0C160</accession>
<dbReference type="Gene3D" id="2.130.10.10">
    <property type="entry name" value="YVTN repeat-like/Quinoprotein amine dehydrogenase"/>
    <property type="match status" value="1"/>
</dbReference>
<dbReference type="EMBL" id="SMLL01000001">
    <property type="protein sequence ID" value="TFZ04534.1"/>
    <property type="molecule type" value="Genomic_DNA"/>
</dbReference>
<evidence type="ECO:0000313" key="3">
    <source>
        <dbReference type="EMBL" id="TFZ04534.1"/>
    </source>
</evidence>
<keyword evidence="2" id="KW-0119">Carbohydrate metabolism</keyword>
<dbReference type="GO" id="GO:0017057">
    <property type="term" value="F:6-phosphogluconolactonase activity"/>
    <property type="evidence" value="ECO:0007669"/>
    <property type="project" value="TreeGrafter"/>
</dbReference>
<gene>
    <name evidence="3" type="ORF">EZ242_01935</name>
</gene>
<dbReference type="OrthoDB" id="9790815at2"/>
<dbReference type="PANTHER" id="PTHR30344:SF1">
    <property type="entry name" value="6-PHOSPHOGLUCONOLACTONASE"/>
    <property type="match status" value="1"/>
</dbReference>
<dbReference type="SUPFAM" id="SSF50974">
    <property type="entry name" value="Nitrous oxide reductase, N-terminal domain"/>
    <property type="match status" value="1"/>
</dbReference>
<keyword evidence="4" id="KW-1185">Reference proteome</keyword>
<proteinExistence type="inferred from homology"/>
<dbReference type="Pfam" id="PF10282">
    <property type="entry name" value="Lactonase"/>
    <property type="match status" value="1"/>
</dbReference>
<dbReference type="AlphaFoldDB" id="A0A4Z0C160"/>
<reference evidence="3 4" key="1">
    <citation type="submission" date="2019-03" db="EMBL/GenBank/DDBJ databases">
        <title>Ramlibacter rhizophilus CCTCC AB2015357, whole genome shotgun sequence.</title>
        <authorList>
            <person name="Zhang X."/>
            <person name="Feng G."/>
            <person name="Zhu H."/>
        </authorList>
    </citation>
    <scope>NUCLEOTIDE SEQUENCE [LARGE SCALE GENOMIC DNA]</scope>
    <source>
        <strain evidence="3 4">CCTCC AB2015357</strain>
    </source>
</reference>
<dbReference type="InterPro" id="IPR050282">
    <property type="entry name" value="Cycloisomerase_2"/>
</dbReference>
<dbReference type="RefSeq" id="WP_135283416.1">
    <property type="nucleotide sequence ID" value="NZ_SMLL01000001.1"/>
</dbReference>
<dbReference type="GO" id="GO:0006006">
    <property type="term" value="P:glucose metabolic process"/>
    <property type="evidence" value="ECO:0007669"/>
    <property type="project" value="UniProtKB-KW"/>
</dbReference>
<dbReference type="PANTHER" id="PTHR30344">
    <property type="entry name" value="6-PHOSPHOGLUCONOLACTONASE-RELATED"/>
    <property type="match status" value="1"/>
</dbReference>
<dbReference type="InterPro" id="IPR015943">
    <property type="entry name" value="WD40/YVTN_repeat-like_dom_sf"/>
</dbReference>
<dbReference type="Proteomes" id="UP000297564">
    <property type="component" value="Unassembled WGS sequence"/>
</dbReference>
<evidence type="ECO:0000256" key="2">
    <source>
        <dbReference type="ARBA" id="ARBA00022526"/>
    </source>
</evidence>
<dbReference type="InterPro" id="IPR011045">
    <property type="entry name" value="N2O_reductase_N"/>
</dbReference>
<comment type="similarity">
    <text evidence="1">Belongs to the cycloisomerase 2 family.</text>
</comment>
<keyword evidence="2" id="KW-0313">Glucose metabolism</keyword>